<comment type="catalytic activity">
    <reaction evidence="9">
        <text>an acyl phosphate + H2O = a carboxylate + phosphate + H(+)</text>
        <dbReference type="Rhea" id="RHEA:14965"/>
        <dbReference type="ChEBI" id="CHEBI:15377"/>
        <dbReference type="ChEBI" id="CHEBI:15378"/>
        <dbReference type="ChEBI" id="CHEBI:29067"/>
        <dbReference type="ChEBI" id="CHEBI:43474"/>
        <dbReference type="ChEBI" id="CHEBI:59918"/>
        <dbReference type="EC" id="3.6.1.7"/>
    </reaction>
</comment>
<keyword evidence="12" id="KW-0808">Transferase</keyword>
<evidence type="ECO:0000259" key="11">
    <source>
        <dbReference type="PROSITE" id="PS51163"/>
    </source>
</evidence>
<dbReference type="PIRSF" id="PIRSF006256">
    <property type="entry name" value="CMPcnvr_hdrg_mat"/>
    <property type="match status" value="1"/>
</dbReference>
<dbReference type="InterPro" id="IPR017945">
    <property type="entry name" value="DHBP_synth_RibB-like_a/b_dom"/>
</dbReference>
<dbReference type="GO" id="GO:0051604">
    <property type="term" value="P:protein maturation"/>
    <property type="evidence" value="ECO:0007669"/>
    <property type="project" value="TreeGrafter"/>
</dbReference>
<dbReference type="GO" id="GO:0016743">
    <property type="term" value="F:carboxyl- or carbamoyltransferase activity"/>
    <property type="evidence" value="ECO:0007669"/>
    <property type="project" value="UniProtKB-UniRule"/>
</dbReference>
<evidence type="ECO:0000256" key="4">
    <source>
        <dbReference type="ARBA" id="ARBA00022723"/>
    </source>
</evidence>
<keyword evidence="6" id="KW-0862">Zinc</keyword>
<dbReference type="InterPro" id="IPR036046">
    <property type="entry name" value="Acylphosphatase-like_dom_sf"/>
</dbReference>
<dbReference type="EMBL" id="RQXV01000001">
    <property type="protein sequence ID" value="RRD01372.1"/>
    <property type="molecule type" value="Genomic_DNA"/>
</dbReference>
<dbReference type="Pfam" id="PF07503">
    <property type="entry name" value="zf-HYPF"/>
    <property type="match status" value="2"/>
</dbReference>
<dbReference type="InterPro" id="IPR017968">
    <property type="entry name" value="Acylphosphatase_CS"/>
</dbReference>
<dbReference type="SUPFAM" id="SSF55821">
    <property type="entry name" value="YrdC/RibB"/>
    <property type="match status" value="1"/>
</dbReference>
<dbReference type="PANTHER" id="PTHR42959">
    <property type="entry name" value="CARBAMOYLTRANSFERASE"/>
    <property type="match status" value="1"/>
</dbReference>
<dbReference type="InterPro" id="IPR004421">
    <property type="entry name" value="Carbamoyltransferase_HypF"/>
</dbReference>
<dbReference type="Pfam" id="PF22521">
    <property type="entry name" value="HypF_C_2"/>
    <property type="match status" value="1"/>
</dbReference>
<dbReference type="GO" id="GO:0008270">
    <property type="term" value="F:zinc ion binding"/>
    <property type="evidence" value="ECO:0007669"/>
    <property type="project" value="UniProtKB-KW"/>
</dbReference>
<feature type="domain" description="YrdC-like" evidence="11">
    <location>
        <begin position="204"/>
        <end position="407"/>
    </location>
</feature>
<evidence type="ECO:0000256" key="5">
    <source>
        <dbReference type="ARBA" id="ARBA00022771"/>
    </source>
</evidence>
<reference evidence="12 13" key="1">
    <citation type="submission" date="2018-11" db="EMBL/GenBank/DDBJ databases">
        <title>The draft genome sequence of Amphritea balenae JAMM 1525T.</title>
        <authorList>
            <person name="Fang Z."/>
            <person name="Zhang Y."/>
            <person name="Han X."/>
        </authorList>
    </citation>
    <scope>NUCLEOTIDE SEQUENCE [LARGE SCALE GENOMIC DNA]</scope>
    <source>
        <strain evidence="12 13">JAMM 1525</strain>
    </source>
</reference>
<keyword evidence="3" id="KW-0436">Ligase</keyword>
<dbReference type="PROSITE" id="PS51163">
    <property type="entry name" value="YRDC"/>
    <property type="match status" value="1"/>
</dbReference>
<dbReference type="PROSITE" id="PS51160">
    <property type="entry name" value="ACYLPHOSPHATASE_3"/>
    <property type="match status" value="1"/>
</dbReference>
<evidence type="ECO:0000256" key="7">
    <source>
        <dbReference type="ARBA" id="ARBA00048220"/>
    </source>
</evidence>
<feature type="domain" description="Acylphosphatase-like" evidence="10">
    <location>
        <begin position="5"/>
        <end position="91"/>
    </location>
</feature>
<organism evidence="12 13">
    <name type="scientific">Amphritea balenae</name>
    <dbReference type="NCBI Taxonomy" id="452629"/>
    <lineage>
        <taxon>Bacteria</taxon>
        <taxon>Pseudomonadati</taxon>
        <taxon>Pseudomonadota</taxon>
        <taxon>Gammaproteobacteria</taxon>
        <taxon>Oceanospirillales</taxon>
        <taxon>Oceanospirillaceae</taxon>
        <taxon>Amphritea</taxon>
    </lineage>
</organism>
<evidence type="ECO:0000256" key="9">
    <source>
        <dbReference type="PROSITE-ProRule" id="PRU00520"/>
    </source>
</evidence>
<dbReference type="GO" id="GO:0003725">
    <property type="term" value="F:double-stranded RNA binding"/>
    <property type="evidence" value="ECO:0007669"/>
    <property type="project" value="InterPro"/>
</dbReference>
<evidence type="ECO:0000256" key="1">
    <source>
        <dbReference type="ARBA" id="ARBA00004711"/>
    </source>
</evidence>
<comment type="function">
    <text evidence="8">Involved in the maturation of [NiFe] hydrogenases. Along with HypE, it catalyzes the synthesis of the CN ligands of the active site iron of [NiFe]-hydrogenases. HypF functions as a carbamoyl transferase using carbamoylphosphate as a substrate and transferring the carboxamido moiety in an ATP-dependent reaction to the thiolate of the C-terminal cysteine of HypE yielding a protein-S-carboxamide.</text>
</comment>
<dbReference type="Proteomes" id="UP000267535">
    <property type="component" value="Unassembled WGS sequence"/>
</dbReference>
<evidence type="ECO:0000313" key="12">
    <source>
        <dbReference type="EMBL" id="RRD01372.1"/>
    </source>
</evidence>
<dbReference type="PANTHER" id="PTHR42959:SF1">
    <property type="entry name" value="CARBAMOYLTRANSFERASE HYPF"/>
    <property type="match status" value="1"/>
</dbReference>
<dbReference type="OrthoDB" id="9808093at2"/>
<evidence type="ECO:0000256" key="3">
    <source>
        <dbReference type="ARBA" id="ARBA00022598"/>
    </source>
</evidence>
<dbReference type="Gene3D" id="3.90.870.50">
    <property type="match status" value="1"/>
</dbReference>
<dbReference type="InterPro" id="IPR051060">
    <property type="entry name" value="Carbamoyltrans_HypF-like"/>
</dbReference>
<keyword evidence="5" id="KW-0863">Zinc-finger</keyword>
<dbReference type="Pfam" id="PF01300">
    <property type="entry name" value="Sua5_yciO_yrdC"/>
    <property type="match status" value="1"/>
</dbReference>
<dbReference type="InterPro" id="IPR011125">
    <property type="entry name" value="Znf_HypF"/>
</dbReference>
<name>A0A3P1SVY6_9GAMM</name>
<dbReference type="Pfam" id="PF17788">
    <property type="entry name" value="HypF_C"/>
    <property type="match status" value="1"/>
</dbReference>
<dbReference type="PROSITE" id="PS00150">
    <property type="entry name" value="ACYLPHOSPHATASE_1"/>
    <property type="match status" value="1"/>
</dbReference>
<dbReference type="Gene3D" id="3.30.110.120">
    <property type="match status" value="1"/>
</dbReference>
<sequence>MNCSAVRVRISGQVQGVGFRPFVYNLACRLGLRGEVANSPAGVELVIEGDESGLTRFQQLLWDELPPMALIEQLNSEPVPLSYFDSFKILPSAKGEVSITATPDAAVCPDCLAELFNPSDRRYLYPFINCTNCGPRYSLIKALPYDRTNTTMSAFDLCTACLSEYNDPADRRFHAQPNACPDCGPGLSFTDEKGHFVKTGELHDESLIAAATLIRAGKIVAVKGVGGFHLICDARNADAVVRLRQQKQRPDKPFALLGLNTESLNTVVQLDDNRRQRLQAQDAPVLLCPWQKETSLDTENRDLIASGLNWCGVMLPHSPLHFLLLHQLCGRPEASDWLESEQQPLLVMTSANRSGNPLITDNQQALIELRGIADGFLLHNRDIHIRCDDSVVNGLSDSMPIVRRGRGLAPQVIQLPQSGPSVLATGAFFKNTICVTKGDKAYVSQYIGDLDNPDCCHSLSEMVNHLIQLLDVVPQQVVCDQHPDFFSSLFARQFAERHDLPLQSVQHHHAHIAAVMAEHQLSGAVLGLALDGLGLGDCDQLWGGELLRVDGRGTERTGRLSSLLLPGGDKAAAEPWRVAAGMLYQSGQSDEIDKRFHYAGVATVKQMLNQHINCPQTSSAGRLFDGVAALLGLCSINSYEAQAAMQLESAALSYVEQYGWPECEPLLSAGVATDVAADSSTIDSADMTLTELNLATLLTTLSEIEDPLYGAALFHRQFIDGLGCWVFDTVQASGINRVVLAGGCFLNQLLLRGLTEQLELNGIEVFSAGKIPCNDGGISLGQAQVALQLSLPANRQNSNY</sequence>
<dbReference type="Pfam" id="PF00708">
    <property type="entry name" value="Acylphosphatase"/>
    <property type="match status" value="1"/>
</dbReference>
<feature type="active site" evidence="9">
    <location>
        <position position="20"/>
    </location>
</feature>
<feature type="active site" evidence="9">
    <location>
        <position position="38"/>
    </location>
</feature>
<keyword evidence="9" id="KW-0378">Hydrolase</keyword>
<dbReference type="GO" id="GO:0003998">
    <property type="term" value="F:acylphosphatase activity"/>
    <property type="evidence" value="ECO:0007669"/>
    <property type="project" value="UniProtKB-EC"/>
</dbReference>
<comment type="similarity">
    <text evidence="2 8">Belongs to the carbamoyltransferase HypF family.</text>
</comment>
<dbReference type="GO" id="GO:0016874">
    <property type="term" value="F:ligase activity"/>
    <property type="evidence" value="ECO:0007669"/>
    <property type="project" value="UniProtKB-UniRule"/>
</dbReference>
<keyword evidence="4" id="KW-0479">Metal-binding</keyword>
<evidence type="ECO:0000256" key="6">
    <source>
        <dbReference type="ARBA" id="ARBA00022833"/>
    </source>
</evidence>
<gene>
    <name evidence="12" type="primary">hypF</name>
    <name evidence="12" type="ORF">EHS89_02090</name>
</gene>
<accession>A0A3P1SVY6</accession>
<dbReference type="EC" id="6.2.-.-" evidence="8"/>
<dbReference type="InterPro" id="IPR001792">
    <property type="entry name" value="Acylphosphatase-like_dom"/>
</dbReference>
<dbReference type="NCBIfam" id="TIGR00143">
    <property type="entry name" value="hypF"/>
    <property type="match status" value="1"/>
</dbReference>
<dbReference type="AlphaFoldDB" id="A0A3P1SVY6"/>
<proteinExistence type="inferred from homology"/>
<comment type="catalytic activity">
    <reaction evidence="7 8">
        <text>C-terminal L-cysteinyl-[HypE protein] + carbamoyl phosphate + ATP + H2O = C-terminal S-carboxamide-L-cysteinyl-[HypE protein] + AMP + phosphate + diphosphate + H(+)</text>
        <dbReference type="Rhea" id="RHEA:55636"/>
        <dbReference type="Rhea" id="RHEA-COMP:14247"/>
        <dbReference type="Rhea" id="RHEA-COMP:14392"/>
        <dbReference type="ChEBI" id="CHEBI:15377"/>
        <dbReference type="ChEBI" id="CHEBI:15378"/>
        <dbReference type="ChEBI" id="CHEBI:30616"/>
        <dbReference type="ChEBI" id="CHEBI:33019"/>
        <dbReference type="ChEBI" id="CHEBI:43474"/>
        <dbReference type="ChEBI" id="CHEBI:58228"/>
        <dbReference type="ChEBI" id="CHEBI:76913"/>
        <dbReference type="ChEBI" id="CHEBI:139126"/>
        <dbReference type="ChEBI" id="CHEBI:456215"/>
    </reaction>
</comment>
<evidence type="ECO:0000313" key="13">
    <source>
        <dbReference type="Proteomes" id="UP000267535"/>
    </source>
</evidence>
<evidence type="ECO:0000256" key="8">
    <source>
        <dbReference type="PIRNR" id="PIRNR006256"/>
    </source>
</evidence>
<keyword evidence="13" id="KW-1185">Reference proteome</keyword>
<dbReference type="InterPro" id="IPR006070">
    <property type="entry name" value="Sua5-like_dom"/>
</dbReference>
<dbReference type="SUPFAM" id="SSF54975">
    <property type="entry name" value="Acylphosphatase/BLUF domain-like"/>
    <property type="match status" value="1"/>
</dbReference>
<dbReference type="Gene3D" id="3.30.420.360">
    <property type="match status" value="1"/>
</dbReference>
<comment type="caution">
    <text evidence="12">The sequence shown here is derived from an EMBL/GenBank/DDBJ whole genome shotgun (WGS) entry which is preliminary data.</text>
</comment>
<evidence type="ECO:0000256" key="2">
    <source>
        <dbReference type="ARBA" id="ARBA00008097"/>
    </source>
</evidence>
<comment type="pathway">
    <text evidence="1 8">Protein modification; [NiFe] hydrogenase maturation.</text>
</comment>
<dbReference type="InterPro" id="IPR055128">
    <property type="entry name" value="HypF_C_2"/>
</dbReference>
<dbReference type="UniPathway" id="UPA00335"/>
<evidence type="ECO:0000259" key="10">
    <source>
        <dbReference type="PROSITE" id="PS51160"/>
    </source>
</evidence>
<protein>
    <recommendedName>
        <fullName evidence="8">Carbamoyltransferase HypF</fullName>
        <ecNumber evidence="8">6.2.-.-</ecNumber>
    </recommendedName>
</protein>
<dbReference type="Gene3D" id="3.30.420.40">
    <property type="match status" value="1"/>
</dbReference>
<dbReference type="InterPro" id="IPR041440">
    <property type="entry name" value="HypF_C"/>
</dbReference>